<dbReference type="EMBL" id="JACGWJ010000012">
    <property type="protein sequence ID" value="KAL0385829.1"/>
    <property type="molecule type" value="Genomic_DNA"/>
</dbReference>
<name>A0AAW2S089_SESRA</name>
<reference evidence="1" key="2">
    <citation type="journal article" date="2024" name="Plant">
        <title>Genomic evolution and insights into agronomic trait innovations of Sesamum species.</title>
        <authorList>
            <person name="Miao H."/>
            <person name="Wang L."/>
            <person name="Qu L."/>
            <person name="Liu H."/>
            <person name="Sun Y."/>
            <person name="Le M."/>
            <person name="Wang Q."/>
            <person name="Wei S."/>
            <person name="Zheng Y."/>
            <person name="Lin W."/>
            <person name="Duan Y."/>
            <person name="Cao H."/>
            <person name="Xiong S."/>
            <person name="Wang X."/>
            <person name="Wei L."/>
            <person name="Li C."/>
            <person name="Ma Q."/>
            <person name="Ju M."/>
            <person name="Zhao R."/>
            <person name="Li G."/>
            <person name="Mu C."/>
            <person name="Tian Q."/>
            <person name="Mei H."/>
            <person name="Zhang T."/>
            <person name="Gao T."/>
            <person name="Zhang H."/>
        </authorList>
    </citation>
    <scope>NUCLEOTIDE SEQUENCE</scope>
    <source>
        <strain evidence="1">G02</strain>
    </source>
</reference>
<proteinExistence type="predicted"/>
<accession>A0AAW2S089</accession>
<evidence type="ECO:0000313" key="1">
    <source>
        <dbReference type="EMBL" id="KAL0385829.1"/>
    </source>
</evidence>
<gene>
    <name evidence="1" type="ORF">Sradi_2977200</name>
</gene>
<dbReference type="AlphaFoldDB" id="A0AAW2S089"/>
<comment type="caution">
    <text evidence="1">The sequence shown here is derived from an EMBL/GenBank/DDBJ whole genome shotgun (WGS) entry which is preliminary data.</text>
</comment>
<sequence length="333" mass="37740">MATREWMSPMTENHRRYGFQTNWNAQQANRVSIRDIEKGISDLTALVHQLFVGQIPATKVCGNCSIPGQPKNACPSLQHNLIWETNTVRGFPSYDSYSESYNPGWQSHFNYWDQKEQLRHQPLPSPTQVAMQTPNSGMSLEDIVKSLALTIQQLQQDSTETKASLQHIGNQISELAMSMEKLGIQAFQEQPSQTETHPVENCLYLGVSETLSNIISQGLAKEINELTLNGREVLRNCKEKTMRFTTFMILRKLFEVGKKVLFYKVRLKLIPGKLSSSWLGHFEGVNVFPHGVARIKCLDMGQIFKVVRKLFLSGDEVITIFGIALTSLQQLTH</sequence>
<organism evidence="1">
    <name type="scientific">Sesamum radiatum</name>
    <name type="common">Black benniseed</name>
    <dbReference type="NCBI Taxonomy" id="300843"/>
    <lineage>
        <taxon>Eukaryota</taxon>
        <taxon>Viridiplantae</taxon>
        <taxon>Streptophyta</taxon>
        <taxon>Embryophyta</taxon>
        <taxon>Tracheophyta</taxon>
        <taxon>Spermatophyta</taxon>
        <taxon>Magnoliopsida</taxon>
        <taxon>eudicotyledons</taxon>
        <taxon>Gunneridae</taxon>
        <taxon>Pentapetalae</taxon>
        <taxon>asterids</taxon>
        <taxon>lamiids</taxon>
        <taxon>Lamiales</taxon>
        <taxon>Pedaliaceae</taxon>
        <taxon>Sesamum</taxon>
    </lineage>
</organism>
<protein>
    <submittedName>
        <fullName evidence="1">Uncharacterized protein</fullName>
    </submittedName>
</protein>
<reference evidence="1" key="1">
    <citation type="submission" date="2020-06" db="EMBL/GenBank/DDBJ databases">
        <authorList>
            <person name="Li T."/>
            <person name="Hu X."/>
            <person name="Zhang T."/>
            <person name="Song X."/>
            <person name="Zhang H."/>
            <person name="Dai N."/>
            <person name="Sheng W."/>
            <person name="Hou X."/>
            <person name="Wei L."/>
        </authorList>
    </citation>
    <scope>NUCLEOTIDE SEQUENCE</scope>
    <source>
        <strain evidence="1">G02</strain>
        <tissue evidence="1">Leaf</tissue>
    </source>
</reference>